<keyword evidence="3 5" id="KW-1133">Transmembrane helix</keyword>
<dbReference type="PANTHER" id="PTHR22911">
    <property type="entry name" value="ACYL-MALONYL CONDENSING ENZYME-RELATED"/>
    <property type="match status" value="1"/>
</dbReference>
<feature type="transmembrane region" description="Helical" evidence="5">
    <location>
        <begin position="98"/>
        <end position="117"/>
    </location>
</feature>
<name>A0A3B0RJ20_9ZZZZ</name>
<dbReference type="InterPro" id="IPR000620">
    <property type="entry name" value="EamA_dom"/>
</dbReference>
<keyword evidence="2 5" id="KW-0812">Transmembrane</keyword>
<feature type="domain" description="EamA" evidence="6">
    <location>
        <begin position="10"/>
        <end position="139"/>
    </location>
</feature>
<evidence type="ECO:0000259" key="6">
    <source>
        <dbReference type="Pfam" id="PF00892"/>
    </source>
</evidence>
<dbReference type="InterPro" id="IPR037185">
    <property type="entry name" value="EmrE-like"/>
</dbReference>
<evidence type="ECO:0000256" key="1">
    <source>
        <dbReference type="ARBA" id="ARBA00004141"/>
    </source>
</evidence>
<sequence length="281" mass="30764">MTEKSTLNASLWMLGWFASMLLMTVSGREATQDLQVNMLMFFRSAIGLAILLPIAAWIGFSHLKTGQLKGHAIRNSIHFGAQFSWFMALSLIPLAQVISIEFTMPIWAAVIAAFYLGEKISKTRLLAIVLGFLGILIIVRPGFAAFDAGQGWALASAFGFAASVVLTKRLLEKDSAFTTLFYMIAIQLVLGSVLAVFFWQWPSAQAWPWVFGAAIAGLTSHYCLARALNVADASFVAQLDFARVPLTVLLGYWLYSEGVDVFLIAGAGLIMLGNMINLRRV</sequence>
<feature type="transmembrane region" description="Helical" evidence="5">
    <location>
        <begin position="124"/>
        <end position="143"/>
    </location>
</feature>
<dbReference type="GO" id="GO:0016020">
    <property type="term" value="C:membrane"/>
    <property type="evidence" value="ECO:0007669"/>
    <property type="project" value="UniProtKB-SubCell"/>
</dbReference>
<dbReference type="SUPFAM" id="SSF103481">
    <property type="entry name" value="Multidrug resistance efflux transporter EmrE"/>
    <property type="match status" value="2"/>
</dbReference>
<dbReference type="AlphaFoldDB" id="A0A3B0RJ20"/>
<feature type="transmembrane region" description="Helical" evidence="5">
    <location>
        <begin position="179"/>
        <end position="200"/>
    </location>
</feature>
<feature type="transmembrane region" description="Helical" evidence="5">
    <location>
        <begin position="149"/>
        <end position="167"/>
    </location>
</feature>
<accession>A0A3B0RJ20</accession>
<reference evidence="7" key="1">
    <citation type="submission" date="2018-06" db="EMBL/GenBank/DDBJ databases">
        <authorList>
            <person name="Zhirakovskaya E."/>
        </authorList>
    </citation>
    <scope>NUCLEOTIDE SEQUENCE</scope>
</reference>
<dbReference type="PANTHER" id="PTHR22911:SF6">
    <property type="entry name" value="SOLUTE CARRIER FAMILY 35 MEMBER G1"/>
    <property type="match status" value="1"/>
</dbReference>
<evidence type="ECO:0000256" key="5">
    <source>
        <dbReference type="SAM" id="Phobius"/>
    </source>
</evidence>
<feature type="transmembrane region" description="Helical" evidence="5">
    <location>
        <begin position="206"/>
        <end position="224"/>
    </location>
</feature>
<feature type="transmembrane region" description="Helical" evidence="5">
    <location>
        <begin position="40"/>
        <end position="60"/>
    </location>
</feature>
<keyword evidence="4 5" id="KW-0472">Membrane</keyword>
<evidence type="ECO:0000256" key="3">
    <source>
        <dbReference type="ARBA" id="ARBA00022989"/>
    </source>
</evidence>
<dbReference type="EMBL" id="UOEC01000092">
    <property type="protein sequence ID" value="VAV91601.1"/>
    <property type="molecule type" value="Genomic_DNA"/>
</dbReference>
<evidence type="ECO:0000313" key="7">
    <source>
        <dbReference type="EMBL" id="VAV91601.1"/>
    </source>
</evidence>
<comment type="subcellular location">
    <subcellularLocation>
        <location evidence="1">Membrane</location>
        <topology evidence="1">Multi-pass membrane protein</topology>
    </subcellularLocation>
</comment>
<protein>
    <recommendedName>
        <fullName evidence="6">EamA domain-containing protein</fullName>
    </recommendedName>
</protein>
<proteinExistence type="predicted"/>
<gene>
    <name evidence="7" type="ORF">MNBD_ALPHA08-1183</name>
</gene>
<dbReference type="Pfam" id="PF00892">
    <property type="entry name" value="EamA"/>
    <property type="match status" value="2"/>
</dbReference>
<organism evidence="7">
    <name type="scientific">hydrothermal vent metagenome</name>
    <dbReference type="NCBI Taxonomy" id="652676"/>
    <lineage>
        <taxon>unclassified sequences</taxon>
        <taxon>metagenomes</taxon>
        <taxon>ecological metagenomes</taxon>
    </lineage>
</organism>
<evidence type="ECO:0000256" key="2">
    <source>
        <dbReference type="ARBA" id="ARBA00022692"/>
    </source>
</evidence>
<evidence type="ECO:0000256" key="4">
    <source>
        <dbReference type="ARBA" id="ARBA00023136"/>
    </source>
</evidence>
<feature type="domain" description="EamA" evidence="6">
    <location>
        <begin position="149"/>
        <end position="276"/>
    </location>
</feature>